<keyword evidence="4" id="KW-0408">Iron</keyword>
<dbReference type="InterPro" id="IPR042128">
    <property type="entry name" value="NuoE_dom"/>
</dbReference>
<sequence>MSHITGAIQDVANNILSYSKGPSPVEVLPGAVDQCGHANKIQKQPTWGEIAPLLETAEVKIRIADLLSRYPVAQGALLEVLWVAQDAIGWLPHEAIRWAADVCKCSAAHAYGVATFYTMYKHAPTGRFLLQFCHNISCHLRGAESMLQYARRVLDLKPGETTKDGLFTIVEVECLAACGNAPAMIVNDDFATNVENGELTLKPGECLTPERLDKILQWCRDRAAKYPKEPPREVLGGMVKGHGGHPGAPGATAKPQVSDYAPPSPVLGVNALVDDNGATLTWKGAPEFTEITVEKNTNGTWTEVGKPGVKDKQFVDPEGKIGDEYRMIAVSGTRTAKPSQVCKAKAAPPPPPPPEAPAAAPATAKKAG</sequence>
<evidence type="ECO:0000256" key="1">
    <source>
        <dbReference type="ARBA" id="ARBA00010643"/>
    </source>
</evidence>
<evidence type="ECO:0000256" key="5">
    <source>
        <dbReference type="ARBA" id="ARBA00023014"/>
    </source>
</evidence>
<dbReference type="PANTHER" id="PTHR10371:SF3">
    <property type="entry name" value="NADH DEHYDROGENASE [UBIQUINONE] FLAVOPROTEIN 2, MITOCHONDRIAL"/>
    <property type="match status" value="1"/>
</dbReference>
<dbReference type="EMBL" id="PGEX01000001">
    <property type="protein sequence ID" value="PJJ41034.1"/>
    <property type="molecule type" value="Genomic_DNA"/>
</dbReference>
<dbReference type="Pfam" id="PF01257">
    <property type="entry name" value="2Fe-2S_thioredx"/>
    <property type="match status" value="1"/>
</dbReference>
<dbReference type="OrthoDB" id="9807941at2"/>
<dbReference type="Gene3D" id="3.40.30.10">
    <property type="entry name" value="Glutaredoxin"/>
    <property type="match status" value="1"/>
</dbReference>
<accession>A0A2M9A5N5</accession>
<dbReference type="GO" id="GO:0051537">
    <property type="term" value="F:2 iron, 2 sulfur cluster binding"/>
    <property type="evidence" value="ECO:0007669"/>
    <property type="project" value="UniProtKB-KW"/>
</dbReference>
<keyword evidence="9" id="KW-1185">Reference proteome</keyword>
<feature type="compositionally biased region" description="Low complexity" evidence="7">
    <location>
        <begin position="357"/>
        <end position="368"/>
    </location>
</feature>
<keyword evidence="2" id="KW-0001">2Fe-2S</keyword>
<dbReference type="AlphaFoldDB" id="A0A2M9A5N5"/>
<evidence type="ECO:0000256" key="4">
    <source>
        <dbReference type="ARBA" id="ARBA00023004"/>
    </source>
</evidence>
<dbReference type="GO" id="GO:0003954">
    <property type="term" value="F:NADH dehydrogenase activity"/>
    <property type="evidence" value="ECO:0007669"/>
    <property type="project" value="TreeGrafter"/>
</dbReference>
<dbReference type="CDD" id="cd03064">
    <property type="entry name" value="TRX_Fd_NuoE"/>
    <property type="match status" value="1"/>
</dbReference>
<keyword evidence="3" id="KW-0479">Metal-binding</keyword>
<keyword evidence="5" id="KW-0411">Iron-sulfur</keyword>
<dbReference type="GO" id="GO:0046872">
    <property type="term" value="F:metal ion binding"/>
    <property type="evidence" value="ECO:0007669"/>
    <property type="project" value="UniProtKB-KW"/>
</dbReference>
<evidence type="ECO:0000256" key="2">
    <source>
        <dbReference type="ARBA" id="ARBA00022714"/>
    </source>
</evidence>
<evidence type="ECO:0000256" key="7">
    <source>
        <dbReference type="SAM" id="MobiDB-lite"/>
    </source>
</evidence>
<comment type="caution">
    <text evidence="8">The sequence shown here is derived from an EMBL/GenBank/DDBJ whole genome shotgun (WGS) entry which is preliminary data.</text>
</comment>
<dbReference type="NCBIfam" id="TIGR01958">
    <property type="entry name" value="nuoE_fam"/>
    <property type="match status" value="1"/>
</dbReference>
<evidence type="ECO:0000256" key="3">
    <source>
        <dbReference type="ARBA" id="ARBA00022723"/>
    </source>
</evidence>
<protein>
    <submittedName>
        <fullName evidence="8">NADH-quinone oxidoreductase E subunit</fullName>
    </submittedName>
</protein>
<proteinExistence type="inferred from homology"/>
<dbReference type="Gene3D" id="1.10.10.1590">
    <property type="entry name" value="NADH-quinone oxidoreductase subunit E"/>
    <property type="match status" value="1"/>
</dbReference>
<dbReference type="Proteomes" id="UP000231134">
    <property type="component" value="Unassembled WGS sequence"/>
</dbReference>
<dbReference type="InterPro" id="IPR036249">
    <property type="entry name" value="Thioredoxin-like_sf"/>
</dbReference>
<reference evidence="8 9" key="1">
    <citation type="submission" date="2017-11" db="EMBL/GenBank/DDBJ databases">
        <title>Animal gut microbial communities from fecal samples from Wisconsin, USA.</title>
        <authorList>
            <person name="Neumann A."/>
        </authorList>
    </citation>
    <scope>NUCLEOTIDE SEQUENCE [LARGE SCALE GENOMIC DNA]</scope>
    <source>
        <strain evidence="8 9">UWS3</strain>
    </source>
</reference>
<dbReference type="FunFam" id="1.10.10.1590:FF:000001">
    <property type="entry name" value="NADH-quinone oxidoreductase subunit E"/>
    <property type="match status" value="1"/>
</dbReference>
<evidence type="ECO:0000313" key="9">
    <source>
        <dbReference type="Proteomes" id="UP000231134"/>
    </source>
</evidence>
<comment type="similarity">
    <text evidence="1">Belongs to the complex I 24 kDa subunit family.</text>
</comment>
<dbReference type="RefSeq" id="WP_100425050.1">
    <property type="nucleotide sequence ID" value="NZ_PGEX01000001.1"/>
</dbReference>
<feature type="region of interest" description="Disordered" evidence="7">
    <location>
        <begin position="332"/>
        <end position="368"/>
    </location>
</feature>
<name>A0A2M9A5N5_9BACT</name>
<evidence type="ECO:0000256" key="6">
    <source>
        <dbReference type="ARBA" id="ARBA00034078"/>
    </source>
</evidence>
<comment type="cofactor">
    <cofactor evidence="6">
        <name>[2Fe-2S] cluster</name>
        <dbReference type="ChEBI" id="CHEBI:190135"/>
    </cofactor>
</comment>
<gene>
    <name evidence="8" type="ORF">BGX16_0988</name>
</gene>
<dbReference type="InterPro" id="IPR041921">
    <property type="entry name" value="NuoE_N"/>
</dbReference>
<evidence type="ECO:0000313" key="8">
    <source>
        <dbReference type="EMBL" id="PJJ41034.1"/>
    </source>
</evidence>
<organism evidence="8 9">
    <name type="scientific">Hallerella succinigenes</name>
    <dbReference type="NCBI Taxonomy" id="1896222"/>
    <lineage>
        <taxon>Bacteria</taxon>
        <taxon>Pseudomonadati</taxon>
        <taxon>Fibrobacterota</taxon>
        <taxon>Fibrobacteria</taxon>
        <taxon>Fibrobacterales</taxon>
        <taxon>Fibrobacteraceae</taxon>
        <taxon>Hallerella</taxon>
    </lineage>
</organism>
<dbReference type="InterPro" id="IPR002023">
    <property type="entry name" value="NuoE-like"/>
</dbReference>
<dbReference type="SUPFAM" id="SSF52833">
    <property type="entry name" value="Thioredoxin-like"/>
    <property type="match status" value="1"/>
</dbReference>
<dbReference type="PANTHER" id="PTHR10371">
    <property type="entry name" value="NADH DEHYDROGENASE UBIQUINONE FLAVOPROTEIN 2, MITOCHONDRIAL"/>
    <property type="match status" value="1"/>
</dbReference>
<feature type="compositionally biased region" description="Pro residues" evidence="7">
    <location>
        <begin position="347"/>
        <end position="356"/>
    </location>
</feature>
<dbReference type="PROSITE" id="PS01099">
    <property type="entry name" value="COMPLEX1_24K"/>
    <property type="match status" value="1"/>
</dbReference>